<evidence type="ECO:0000313" key="3">
    <source>
        <dbReference type="Proteomes" id="UP001199106"/>
    </source>
</evidence>
<name>A0AAD4NUX0_9PLEO</name>
<gene>
    <name evidence="2" type="ORF">G6011_00279</name>
</gene>
<evidence type="ECO:0000256" key="1">
    <source>
        <dbReference type="SAM" id="MobiDB-lite"/>
    </source>
</evidence>
<comment type="caution">
    <text evidence="2">The sequence shown here is derived from an EMBL/GenBank/DDBJ whole genome shotgun (WGS) entry which is preliminary data.</text>
</comment>
<feature type="region of interest" description="Disordered" evidence="1">
    <location>
        <begin position="333"/>
        <end position="354"/>
    </location>
</feature>
<accession>A0AAD4NUX0</accession>
<organism evidence="2 3">
    <name type="scientific">Alternaria panax</name>
    <dbReference type="NCBI Taxonomy" id="48097"/>
    <lineage>
        <taxon>Eukaryota</taxon>
        <taxon>Fungi</taxon>
        <taxon>Dikarya</taxon>
        <taxon>Ascomycota</taxon>
        <taxon>Pezizomycotina</taxon>
        <taxon>Dothideomycetes</taxon>
        <taxon>Pleosporomycetidae</taxon>
        <taxon>Pleosporales</taxon>
        <taxon>Pleosporineae</taxon>
        <taxon>Pleosporaceae</taxon>
        <taxon>Alternaria</taxon>
        <taxon>Alternaria sect. Panax</taxon>
    </lineage>
</organism>
<dbReference type="AlphaFoldDB" id="A0AAD4NUX0"/>
<dbReference type="EMBL" id="JAANER010000001">
    <property type="protein sequence ID" value="KAG9195159.1"/>
    <property type="molecule type" value="Genomic_DNA"/>
</dbReference>
<evidence type="ECO:0000313" key="2">
    <source>
        <dbReference type="EMBL" id="KAG9195159.1"/>
    </source>
</evidence>
<keyword evidence="3" id="KW-1185">Reference proteome</keyword>
<proteinExistence type="predicted"/>
<reference evidence="2" key="1">
    <citation type="submission" date="2021-07" db="EMBL/GenBank/DDBJ databases">
        <title>Genome Resource of American Ginseng Black Spot Pathogen Alternaria panax.</title>
        <authorList>
            <person name="Qiu C."/>
            <person name="Wang W."/>
            <person name="Liu Z."/>
        </authorList>
    </citation>
    <scope>NUCLEOTIDE SEQUENCE</scope>
    <source>
        <strain evidence="2">BNCC115425</strain>
    </source>
</reference>
<protein>
    <submittedName>
        <fullName evidence="2">Uncharacterized protein</fullName>
    </submittedName>
</protein>
<sequence length="354" mass="39713">MRHYLKDKHWTETNHKAGRYEKPGQVWDHASLNFAGVQKFCEDNAKDGRHKRPSISGVRFALLAANVVVFPSGDDELDLTGCVKAAAANEDLPLLLPRDYHYLKWFLGGSQTMNSAHRDRELFDRWRQVSWVETSSEQQINAAWTIAHYHFTAAQKATTEQYLQQFTPTGLPALGEIRSLVNTPTYARHGQYVPSPNNDPLSVNPLLLGQSIHDLAVELPRILARMSEDEMDALCQKWLTAHKTAHSRSRRTTTSTSNVVRRNLERHRSLHNPILLIVNEASVTVPSSGALSYDIPADSYGSWPLPPVDWHVDHHDSSTVPVKIGQIDPEILKTSSPEMTDPQAIWQPGVGPSS</sequence>
<dbReference type="Proteomes" id="UP001199106">
    <property type="component" value="Unassembled WGS sequence"/>
</dbReference>